<keyword evidence="2" id="KW-1185">Reference proteome</keyword>
<proteinExistence type="predicted"/>
<sequence>MIKEGLVAMALIGCDCDAKMCEYIRTTDQQWTSVADCEADIQKRVVRQQDNYPLVVAVCRDTSETPVMASAQPSPTEQVQLAAGSIVAEGRQGDVSTDSLGRITTVFRTLNGYVSVRDTVGSTWSSASQHALDTMSWLKASVTPDWF</sequence>
<gene>
    <name evidence="1" type="ORF">SAMN02982922_4469</name>
</gene>
<dbReference type="AlphaFoldDB" id="A0A1X7PIX3"/>
<protein>
    <submittedName>
        <fullName evidence="1">Uncharacterized protein</fullName>
    </submittedName>
</protein>
<dbReference type="Proteomes" id="UP000193083">
    <property type="component" value="Unassembled WGS sequence"/>
</dbReference>
<name>A0A1X7PIX3_9HYPH</name>
<dbReference type="EMBL" id="FXBL01000004">
    <property type="protein sequence ID" value="SMH51580.1"/>
    <property type="molecule type" value="Genomic_DNA"/>
</dbReference>
<dbReference type="RefSeq" id="WP_085466156.1">
    <property type="nucleotide sequence ID" value="NZ_FXBL01000004.1"/>
</dbReference>
<dbReference type="OrthoDB" id="7916376at2"/>
<accession>A0A1X7PIX3</accession>
<organism evidence="1 2">
    <name type="scientific">Mesorhizobium australicum</name>
    <dbReference type="NCBI Taxonomy" id="536018"/>
    <lineage>
        <taxon>Bacteria</taxon>
        <taxon>Pseudomonadati</taxon>
        <taxon>Pseudomonadota</taxon>
        <taxon>Alphaproteobacteria</taxon>
        <taxon>Hyphomicrobiales</taxon>
        <taxon>Phyllobacteriaceae</taxon>
        <taxon>Mesorhizobium</taxon>
    </lineage>
</organism>
<reference evidence="2" key="1">
    <citation type="submission" date="2017-04" db="EMBL/GenBank/DDBJ databases">
        <authorList>
            <person name="Varghese N."/>
            <person name="Submissions S."/>
        </authorList>
    </citation>
    <scope>NUCLEOTIDE SEQUENCE [LARGE SCALE GENOMIC DNA]</scope>
    <source>
        <strain evidence="2">B5P</strain>
    </source>
</reference>
<evidence type="ECO:0000313" key="2">
    <source>
        <dbReference type="Proteomes" id="UP000193083"/>
    </source>
</evidence>
<evidence type="ECO:0000313" key="1">
    <source>
        <dbReference type="EMBL" id="SMH51580.1"/>
    </source>
</evidence>